<organism evidence="7 8">
    <name type="scientific">Blumeria graminis f. sp. triticale</name>
    <dbReference type="NCBI Taxonomy" id="1689686"/>
    <lineage>
        <taxon>Eukaryota</taxon>
        <taxon>Fungi</taxon>
        <taxon>Dikarya</taxon>
        <taxon>Ascomycota</taxon>
        <taxon>Pezizomycotina</taxon>
        <taxon>Leotiomycetes</taxon>
        <taxon>Erysiphales</taxon>
        <taxon>Erysiphaceae</taxon>
        <taxon>Blumeria</taxon>
    </lineage>
</organism>
<name>A0A9W4D6Y2_BLUGR</name>
<feature type="compositionally biased region" description="Basic and acidic residues" evidence="5">
    <location>
        <begin position="322"/>
        <end position="332"/>
    </location>
</feature>
<feature type="region of interest" description="Disordered" evidence="5">
    <location>
        <begin position="194"/>
        <end position="243"/>
    </location>
</feature>
<feature type="compositionally biased region" description="Low complexity" evidence="5">
    <location>
        <begin position="10"/>
        <end position="21"/>
    </location>
</feature>
<feature type="compositionally biased region" description="Polar residues" evidence="5">
    <location>
        <begin position="356"/>
        <end position="374"/>
    </location>
</feature>
<gene>
    <name evidence="7" type="ORF">BGTH12_LOCUS6315</name>
</gene>
<evidence type="ECO:0000256" key="4">
    <source>
        <dbReference type="PROSITE-ProRule" id="PRU00042"/>
    </source>
</evidence>
<evidence type="ECO:0000256" key="3">
    <source>
        <dbReference type="ARBA" id="ARBA00022833"/>
    </source>
</evidence>
<evidence type="ECO:0000313" key="8">
    <source>
        <dbReference type="Proteomes" id="UP000683417"/>
    </source>
</evidence>
<dbReference type="Pfam" id="PF00096">
    <property type="entry name" value="zf-C2H2"/>
    <property type="match status" value="1"/>
</dbReference>
<feature type="compositionally biased region" description="Polar residues" evidence="5">
    <location>
        <begin position="200"/>
        <end position="214"/>
    </location>
</feature>
<dbReference type="GO" id="GO:0000978">
    <property type="term" value="F:RNA polymerase II cis-regulatory region sequence-specific DNA binding"/>
    <property type="evidence" value="ECO:0007669"/>
    <property type="project" value="TreeGrafter"/>
</dbReference>
<dbReference type="GO" id="GO:0000981">
    <property type="term" value="F:DNA-binding transcription factor activity, RNA polymerase II-specific"/>
    <property type="evidence" value="ECO:0007669"/>
    <property type="project" value="TreeGrafter"/>
</dbReference>
<keyword evidence="1" id="KW-0479">Metal-binding</keyword>
<comment type="caution">
    <text evidence="7">The sequence shown here is derived from an EMBL/GenBank/DDBJ whole genome shotgun (WGS) entry which is preliminary data.</text>
</comment>
<dbReference type="AlphaFoldDB" id="A0A9W4D6Y2"/>
<feature type="compositionally biased region" description="Low complexity" evidence="5">
    <location>
        <begin position="222"/>
        <end position="234"/>
    </location>
</feature>
<feature type="region of interest" description="Disordered" evidence="5">
    <location>
        <begin position="432"/>
        <end position="455"/>
    </location>
</feature>
<reference evidence="7" key="1">
    <citation type="submission" date="2020-10" db="EMBL/GenBank/DDBJ databases">
        <authorList>
            <person name="Muller C M."/>
        </authorList>
    </citation>
    <scope>NUCLEOTIDE SEQUENCE</scope>
    <source>
        <strain evidence="7">THUN-12</strain>
    </source>
</reference>
<feature type="compositionally biased region" description="Polar residues" evidence="5">
    <location>
        <begin position="32"/>
        <end position="45"/>
    </location>
</feature>
<sequence length="669" mass="73978">MSPPDYVACAPTDTSPASTTSQMNLGSKHRSSPNAETNSPQPSSPESEDYNHLKQSRHDIRSARPFPNVDDRPHSQAHHGALQTPANRNEDMLAQGRREGLETHCSSHKKKGKPQRFYCDEYPPCSLSFTRSEHLARHIRKHTGERPFVCHCSRRFSRLDNLRQHAQTVHQNENIPQDSLAAMGTRYQRQVPIERARVQGNRTRGHTTSSSQSGPIRRHTRNSLSTSSTSSINSAFGAQGISDQRRPAPLVMLTNVDRIPCSPEWTTRPTTPATPQFNLPSPNNNYHTSISAMSCNGPGTPPWTPATISPHCMSYPLQLNRPTDKYTHDRRMSVPNTSSSISSSPSKPPGAMPKLSFTSSAQPTLQKSATNKSVSDAEFRRRTWHPDSSASMISRGYETMASISHVPDESFQPSHLFQNDASVAPTMRLPGIESFDSLRDPPTPPRRDSNSFMNLNPDVRSSWPISPLNLSSTRYASHGFSRGGPLHELQDTGDWEAPRTELGGSINCSNEGKRLKTSLHKELPSPTSIGRVTHRHPINEKIPILKNHATSWPTDSVQSNPNFPSWIRSVVQKPLISAEANGLASRNTQEPCTPTNDYYSNNYCVNNWTANHHGTVAISGDYGRSNPYPPLPTPEPCANVTPPFPHQKNSRNTGTDTIRLDALVAAASL</sequence>
<feature type="compositionally biased region" description="Low complexity" evidence="5">
    <location>
        <begin position="333"/>
        <end position="345"/>
    </location>
</feature>
<feature type="compositionally biased region" description="Basic and acidic residues" evidence="5">
    <location>
        <begin position="49"/>
        <end position="62"/>
    </location>
</feature>
<dbReference type="Proteomes" id="UP000683417">
    <property type="component" value="Unassembled WGS sequence"/>
</dbReference>
<dbReference type="PROSITE" id="PS50157">
    <property type="entry name" value="ZINC_FINGER_C2H2_2"/>
    <property type="match status" value="2"/>
</dbReference>
<feature type="region of interest" description="Disordered" evidence="5">
    <location>
        <begin position="1"/>
        <end position="88"/>
    </location>
</feature>
<keyword evidence="3" id="KW-0862">Zinc</keyword>
<evidence type="ECO:0000259" key="6">
    <source>
        <dbReference type="PROSITE" id="PS50157"/>
    </source>
</evidence>
<dbReference type="GO" id="GO:0008270">
    <property type="term" value="F:zinc ion binding"/>
    <property type="evidence" value="ECO:0007669"/>
    <property type="project" value="UniProtKB-KW"/>
</dbReference>
<evidence type="ECO:0000256" key="5">
    <source>
        <dbReference type="SAM" id="MobiDB-lite"/>
    </source>
</evidence>
<proteinExistence type="predicted"/>
<accession>A0A9W4D6Y2</accession>
<dbReference type="PANTHER" id="PTHR23235:SF127">
    <property type="entry name" value="TRANSCRIPTION FACTOR, PUTATIVE (AFU_ORTHOLOGUE AFUA_3G09820)-RELATED"/>
    <property type="match status" value="1"/>
</dbReference>
<dbReference type="EMBL" id="CAJHIT010000009">
    <property type="protein sequence ID" value="CAD6504957.1"/>
    <property type="molecule type" value="Genomic_DNA"/>
</dbReference>
<evidence type="ECO:0000256" key="2">
    <source>
        <dbReference type="ARBA" id="ARBA00022771"/>
    </source>
</evidence>
<evidence type="ECO:0000313" key="7">
    <source>
        <dbReference type="EMBL" id="CAD6504957.1"/>
    </source>
</evidence>
<keyword evidence="2 4" id="KW-0863">Zinc-finger</keyword>
<feature type="domain" description="C2H2-type" evidence="6">
    <location>
        <begin position="148"/>
        <end position="175"/>
    </location>
</feature>
<feature type="region of interest" description="Disordered" evidence="5">
    <location>
        <begin position="320"/>
        <end position="382"/>
    </location>
</feature>
<protein>
    <submittedName>
        <fullName evidence="7">BgTH12-00456</fullName>
    </submittedName>
</protein>
<evidence type="ECO:0000256" key="1">
    <source>
        <dbReference type="ARBA" id="ARBA00022723"/>
    </source>
</evidence>
<feature type="domain" description="C2H2-type" evidence="6">
    <location>
        <begin position="117"/>
        <end position="147"/>
    </location>
</feature>
<dbReference type="PANTHER" id="PTHR23235">
    <property type="entry name" value="KRUEPPEL-LIKE TRANSCRIPTION FACTOR"/>
    <property type="match status" value="1"/>
</dbReference>
<dbReference type="InterPro" id="IPR013087">
    <property type="entry name" value="Znf_C2H2_type"/>
</dbReference>